<dbReference type="NCBIfam" id="TIGR04111">
    <property type="entry name" value="BcepMu_gp16"/>
    <property type="match status" value="1"/>
</dbReference>
<keyword evidence="2" id="KW-1185">Reference proteome</keyword>
<sequence>MATATKALTAEQVKQRFKARGKTFTEWAEQHGYTRNEVYRVLNGQAKANYGKAHEIAVKLGMKLEDEEAFAA</sequence>
<dbReference type="InterPro" id="IPR026365">
    <property type="entry name" value="BcepMu_gp16"/>
</dbReference>
<gene>
    <name evidence="1" type="ORF">H3221_08265</name>
</gene>
<dbReference type="Gene3D" id="1.10.260.40">
    <property type="entry name" value="lambda repressor-like DNA-binding domains"/>
    <property type="match status" value="1"/>
</dbReference>
<dbReference type="SUPFAM" id="SSF47413">
    <property type="entry name" value="lambda repressor-like DNA-binding domains"/>
    <property type="match status" value="1"/>
</dbReference>
<organism evidence="1 2">
    <name type="scientific">Pseudomonas chaetocerotis</name>
    <dbReference type="NCBI Taxonomy" id="2758695"/>
    <lineage>
        <taxon>Bacteria</taxon>
        <taxon>Pseudomonadati</taxon>
        <taxon>Pseudomonadota</taxon>
        <taxon>Gammaproteobacteria</taxon>
        <taxon>Pseudomonadales</taxon>
        <taxon>Pseudomonadaceae</taxon>
        <taxon>Pseudomonas</taxon>
    </lineage>
</organism>
<name>A0A931GA26_9PSED</name>
<evidence type="ECO:0000313" key="2">
    <source>
        <dbReference type="Proteomes" id="UP000596932"/>
    </source>
</evidence>
<dbReference type="GO" id="GO:0003677">
    <property type="term" value="F:DNA binding"/>
    <property type="evidence" value="ECO:0007669"/>
    <property type="project" value="UniProtKB-KW"/>
</dbReference>
<dbReference type="AlphaFoldDB" id="A0A931GA26"/>
<dbReference type="EMBL" id="JACFYX010000006">
    <property type="protein sequence ID" value="MBG0835105.1"/>
    <property type="molecule type" value="Genomic_DNA"/>
</dbReference>
<reference evidence="1" key="1">
    <citation type="submission" date="2020-07" db="EMBL/GenBank/DDBJ databases">
        <title>Pseudomonas chaetoceroseae sp. nov., a new member of the Pseudomonas oleovorans group isolated from a culture of Chaetoceros calcitrans.</title>
        <authorList>
            <person name="Girard L."/>
            <person name="Lood C."/>
            <person name="De Mot R."/>
            <person name="Baudart J."/>
        </authorList>
    </citation>
    <scope>NUCLEOTIDE SEQUENCE</scope>
    <source>
        <strain evidence="1">536</strain>
    </source>
</reference>
<protein>
    <submittedName>
        <fullName evidence="1">DNA-binding protein</fullName>
    </submittedName>
</protein>
<comment type="caution">
    <text evidence="1">The sequence shown here is derived from an EMBL/GenBank/DDBJ whole genome shotgun (WGS) entry which is preliminary data.</text>
</comment>
<keyword evidence="1" id="KW-0238">DNA-binding</keyword>
<dbReference type="RefSeq" id="WP_196474649.1">
    <property type="nucleotide sequence ID" value="NZ_JACFYX020000006.1"/>
</dbReference>
<accession>A0A931GA26</accession>
<evidence type="ECO:0000313" key="1">
    <source>
        <dbReference type="EMBL" id="MBG0835105.1"/>
    </source>
</evidence>
<proteinExistence type="predicted"/>
<dbReference type="InterPro" id="IPR010982">
    <property type="entry name" value="Lambda_DNA-bd_dom_sf"/>
</dbReference>
<dbReference type="Proteomes" id="UP000596932">
    <property type="component" value="Unassembled WGS sequence"/>
</dbReference>